<keyword evidence="5" id="KW-1185">Reference proteome</keyword>
<dbReference type="InterPro" id="IPR038726">
    <property type="entry name" value="PDDEXK_AddAB-type"/>
</dbReference>
<dbReference type="InterPro" id="IPR011604">
    <property type="entry name" value="PDDEXK-like_dom_sf"/>
</dbReference>
<dbReference type="Gene3D" id="3.90.320.10">
    <property type="match status" value="1"/>
</dbReference>
<dbReference type="GO" id="GO:0004527">
    <property type="term" value="F:exonuclease activity"/>
    <property type="evidence" value="ECO:0007669"/>
    <property type="project" value="UniProtKB-KW"/>
</dbReference>
<dbReference type="EMBL" id="BSDO01000014">
    <property type="protein sequence ID" value="GLI25308.1"/>
    <property type="molecule type" value="Genomic_DNA"/>
</dbReference>
<dbReference type="Gene3D" id="3.40.50.300">
    <property type="entry name" value="P-loop containing nucleotide triphosphate hydrolases"/>
    <property type="match status" value="1"/>
</dbReference>
<dbReference type="EMBL" id="JAVDPY010000016">
    <property type="protein sequence ID" value="MDR6336755.1"/>
    <property type="molecule type" value="Genomic_DNA"/>
</dbReference>
<keyword evidence="3" id="KW-0378">Hydrolase</keyword>
<evidence type="ECO:0000313" key="2">
    <source>
        <dbReference type="EMBL" id="GLI25308.1"/>
    </source>
</evidence>
<reference evidence="2" key="1">
    <citation type="submission" date="2022-12" db="EMBL/GenBank/DDBJ databases">
        <title>Reference genome sequencing for broad-spectrum identification of bacterial and archaeal isolates by mass spectrometry.</title>
        <authorList>
            <person name="Sekiguchi Y."/>
            <person name="Tourlousse D.M."/>
        </authorList>
    </citation>
    <scope>NUCLEOTIDE SEQUENCE</scope>
    <source>
        <strain evidence="2">301</strain>
    </source>
</reference>
<dbReference type="Proteomes" id="UP001144397">
    <property type="component" value="Unassembled WGS sequence"/>
</dbReference>
<dbReference type="SUPFAM" id="SSF52540">
    <property type="entry name" value="P-loop containing nucleoside triphosphate hydrolases"/>
    <property type="match status" value="1"/>
</dbReference>
<evidence type="ECO:0000259" key="1">
    <source>
        <dbReference type="Pfam" id="PF12705"/>
    </source>
</evidence>
<keyword evidence="3" id="KW-0540">Nuclease</keyword>
<organism evidence="2 4">
    <name type="scientific">Xanthobacter flavus</name>
    <dbReference type="NCBI Taxonomy" id="281"/>
    <lineage>
        <taxon>Bacteria</taxon>
        <taxon>Pseudomonadati</taxon>
        <taxon>Pseudomonadota</taxon>
        <taxon>Alphaproteobacteria</taxon>
        <taxon>Hyphomicrobiales</taxon>
        <taxon>Xanthobacteraceae</taxon>
        <taxon>Xanthobacter</taxon>
    </lineage>
</organism>
<accession>A0A9W6FPR1</accession>
<reference evidence="3 5" key="2">
    <citation type="submission" date="2023-07" db="EMBL/GenBank/DDBJ databases">
        <title>Genomic Encyclopedia of Type Strains, Phase IV (KMG-IV): sequencing the most valuable type-strain genomes for metagenomic binning, comparative biology and taxonomic classification.</title>
        <authorList>
            <person name="Goeker M."/>
        </authorList>
    </citation>
    <scope>NUCLEOTIDE SEQUENCE [LARGE SCALE GENOMIC DNA]</scope>
    <source>
        <strain evidence="3 5">DSM 338</strain>
    </source>
</reference>
<feature type="domain" description="PD-(D/E)XK endonuclease-like" evidence="1">
    <location>
        <begin position="603"/>
        <end position="801"/>
    </location>
</feature>
<evidence type="ECO:0000313" key="4">
    <source>
        <dbReference type="Proteomes" id="UP001144397"/>
    </source>
</evidence>
<dbReference type="InterPro" id="IPR027417">
    <property type="entry name" value="P-loop_NTPase"/>
</dbReference>
<gene>
    <name evidence="3" type="ORF">GGQ86_005259</name>
    <name evidence="2" type="ORF">XFLAVUS301_49820</name>
</gene>
<sequence>MFQGVLACQAGGFIPAYVPLRRALLERTYLPWPLAADISFGEALRPHLAAGPWAASFAVAPGETARAVERALRDVMLASGTLRPEAFDLSRLDPQSRAHHHLSALLALWTRMGDLLPEDIAYLRPILEAEAEEVIDPLHVVHDPADPDLTAVERAVLDTLLRHHGAPEDLAARRAALIAARDRCHGRPGSALAHLQQMFLAATTTRRPLDDSVHVYGLRDAAAEADFAASLAQSWLERDPSLTPAEIGLLLPAGTHYVPLVREAFTRAGLPLSGLQSEGAKRDLAGECLLHVLTCLRQPAPAMALASLVRSPLMPWSVQDGRRMSNGVMEGGFDLRHGVSLTGPALAMAHLLNDRRVPKAHDAAERLATLLRNLSRDTAFADEVARLGDLMRPIQLGLLARPAESEVPWEDLLAGVPVGAARDEGPGPALLGGVTVLVDGEPPIAPVRHLIVLGFSIGAFPATPPVSPLFLDSEVAQIRAQCGLDLPSQEAILARRLRVLRSQLAAASESLTVLVPYRDLMGVRNTPSASLAFMARCFEGIEDPDHLIVDLTDERHLPEERLPVAPETKSAGLPPLSVPSALALGTDLLVLRTDAEGRPRAQSPTRLDTLLVSPLAWLLNELDILDRPWAPETLDVLTKGSLFHKVVEQLFPPDAPLPSEADIRARLPDLLAAEIAAAAPFLAGGGWMVERQSMEREFVTSAVSWRAMLEALSARVIASELPLRGTALGVPCRGFVDCVLLLPDGSLVIVDHKTSGSGTRRQRMESGFDLQVEIYRSLANQASSAPSQTGLEVKALAQGGPMGVAYHTTRDGILLLNGLSMALPPGGVEVIETDISSAATSRITQEIARLRAGTLRLPGEEERKMLEKAGVGLYALETSPLVRVFTPAAPAQEGDDA</sequence>
<proteinExistence type="predicted"/>
<dbReference type="GeneID" id="95765755"/>
<dbReference type="Proteomes" id="UP001245370">
    <property type="component" value="Unassembled WGS sequence"/>
</dbReference>
<dbReference type="Pfam" id="PF12705">
    <property type="entry name" value="PDDEXK_1"/>
    <property type="match status" value="1"/>
</dbReference>
<name>A0A9W6FPR1_XANFL</name>
<protein>
    <submittedName>
        <fullName evidence="3">RecB family exonuclease</fullName>
    </submittedName>
</protein>
<dbReference type="AlphaFoldDB" id="A0A9W6FPR1"/>
<evidence type="ECO:0000313" key="5">
    <source>
        <dbReference type="Proteomes" id="UP001245370"/>
    </source>
</evidence>
<comment type="caution">
    <text evidence="2">The sequence shown here is derived from an EMBL/GenBank/DDBJ whole genome shotgun (WGS) entry which is preliminary data.</text>
</comment>
<evidence type="ECO:0000313" key="3">
    <source>
        <dbReference type="EMBL" id="MDR6336755.1"/>
    </source>
</evidence>
<dbReference type="RefSeq" id="WP_281809977.1">
    <property type="nucleotide sequence ID" value="NZ_BSDO01000014.1"/>
</dbReference>
<keyword evidence="3" id="KW-0269">Exonuclease</keyword>